<dbReference type="PANTHER" id="PTHR30093:SF2">
    <property type="entry name" value="TYPE II SECRETION SYSTEM PROTEIN H"/>
    <property type="match status" value="1"/>
</dbReference>
<dbReference type="InterPro" id="IPR000983">
    <property type="entry name" value="Bac_GSPG_pilin"/>
</dbReference>
<evidence type="ECO:0000259" key="2">
    <source>
        <dbReference type="Pfam" id="PF07596"/>
    </source>
</evidence>
<sequence>MKKKTAFTLIELLVVIAIIAILAAMLLPALSAARERARAANCVSNLKQIALAELMYAGDNKDMRSTCWDMATSEHSPWITLAVNLAGLQCPTDGIVQAGYLVGSAPTTTEQVKQTALRYFKCPSDTTIGGVEDSGFIKMSYQDFCCPTVVTISGKNFDTNMIVGRGSPDAIMYCDNAGTTNIFCHPNLYSANYLGGHVKSTNLNPTIKADMKNNWWMHRYYAETPMN</sequence>
<proteinExistence type="predicted"/>
<dbReference type="GO" id="GO:0015627">
    <property type="term" value="C:type II protein secretion system complex"/>
    <property type="evidence" value="ECO:0007669"/>
    <property type="project" value="InterPro"/>
</dbReference>
<dbReference type="PRINTS" id="PR00813">
    <property type="entry name" value="BCTERIALGSPG"/>
</dbReference>
<evidence type="ECO:0000313" key="3">
    <source>
        <dbReference type="EMBL" id="MPM76677.1"/>
    </source>
</evidence>
<reference evidence="3" key="1">
    <citation type="submission" date="2019-08" db="EMBL/GenBank/DDBJ databases">
        <authorList>
            <person name="Kucharzyk K."/>
            <person name="Murdoch R.W."/>
            <person name="Higgins S."/>
            <person name="Loffler F."/>
        </authorList>
    </citation>
    <scope>NUCLEOTIDE SEQUENCE</scope>
</reference>
<evidence type="ECO:0000256" key="1">
    <source>
        <dbReference type="ARBA" id="ARBA00022481"/>
    </source>
</evidence>
<dbReference type="InterPro" id="IPR012902">
    <property type="entry name" value="N_methyl_site"/>
</dbReference>
<dbReference type="SUPFAM" id="SSF54523">
    <property type="entry name" value="Pili subunits"/>
    <property type="match status" value="1"/>
</dbReference>
<dbReference type="InterPro" id="IPR011453">
    <property type="entry name" value="DUF1559"/>
</dbReference>
<organism evidence="3">
    <name type="scientific">bioreactor metagenome</name>
    <dbReference type="NCBI Taxonomy" id="1076179"/>
    <lineage>
        <taxon>unclassified sequences</taxon>
        <taxon>metagenomes</taxon>
        <taxon>ecological metagenomes</taxon>
    </lineage>
</organism>
<dbReference type="AlphaFoldDB" id="A0A645CIB9"/>
<keyword evidence="1" id="KW-0488">Methylation</keyword>
<dbReference type="Gene3D" id="3.30.700.10">
    <property type="entry name" value="Glycoprotein, Type 4 Pilin"/>
    <property type="match status" value="1"/>
</dbReference>
<dbReference type="Pfam" id="PF07596">
    <property type="entry name" value="SBP_bac_10"/>
    <property type="match status" value="1"/>
</dbReference>
<protein>
    <recommendedName>
        <fullName evidence="2">DUF1559 domain-containing protein</fullName>
    </recommendedName>
</protein>
<dbReference type="GO" id="GO:0015628">
    <property type="term" value="P:protein secretion by the type II secretion system"/>
    <property type="evidence" value="ECO:0007669"/>
    <property type="project" value="InterPro"/>
</dbReference>
<name>A0A645CIB9_9ZZZZ</name>
<dbReference type="EMBL" id="VSSQ01027430">
    <property type="protein sequence ID" value="MPM76677.1"/>
    <property type="molecule type" value="Genomic_DNA"/>
</dbReference>
<dbReference type="Pfam" id="PF07963">
    <property type="entry name" value="N_methyl"/>
    <property type="match status" value="1"/>
</dbReference>
<dbReference type="InterPro" id="IPR045584">
    <property type="entry name" value="Pilin-like"/>
</dbReference>
<dbReference type="PANTHER" id="PTHR30093">
    <property type="entry name" value="GENERAL SECRETION PATHWAY PROTEIN G"/>
    <property type="match status" value="1"/>
</dbReference>
<comment type="caution">
    <text evidence="3">The sequence shown here is derived from an EMBL/GenBank/DDBJ whole genome shotgun (WGS) entry which is preliminary data.</text>
</comment>
<dbReference type="NCBIfam" id="TIGR02532">
    <property type="entry name" value="IV_pilin_GFxxxE"/>
    <property type="match status" value="1"/>
</dbReference>
<gene>
    <name evidence="3" type="ORF">SDC9_123676</name>
</gene>
<feature type="domain" description="DUF1559" evidence="2">
    <location>
        <begin position="32"/>
        <end position="173"/>
    </location>
</feature>
<accession>A0A645CIB9</accession>